<evidence type="ECO:0000313" key="10">
    <source>
        <dbReference type="EMBL" id="KAF2324921.1"/>
    </source>
</evidence>
<evidence type="ECO:0000256" key="9">
    <source>
        <dbReference type="SAM" id="Coils"/>
    </source>
</evidence>
<comment type="similarity">
    <text evidence="2">Belongs to the ATPase delta chain family.</text>
</comment>
<dbReference type="Proteomes" id="UP000467840">
    <property type="component" value="Chromosome 5"/>
</dbReference>
<sequence>MDTLSSSVSTLKVPALYSAPREFYHFKTLSTSHQLPPHLTTKHNSISNKTTVQSFYLKTLNSPQSCTSQSSSLKSSPNIHLNPASGYAAALLDVAQCNNSLETVQRDVERLLKLLQSEQAQAVLANPLVGEKNKGQLVNELAKKGKMNRLLVRLLKMLIERNKVIMVIEVLMEFQRIYDELSGTKVVLVSSQKKMEDDELFGIARSVLKLSGAMKPTRRLLHRVSKLYVSSSANTRRLFSTMLRSSASHHRQKITTAVLLHPMTTTRSLSTANPTTRLPESYTVTPPIKPWPQRLYPKRLVSMITRQQNLDLALQIFDYAGKYHPVSPTITTPMIPLSISSLELAPLAPWKTCF</sequence>
<evidence type="ECO:0000256" key="2">
    <source>
        <dbReference type="ARBA" id="ARBA00007046"/>
    </source>
</evidence>
<comment type="subunit">
    <text evidence="3">F-type ATPases have 2 components, CF(1) - the catalytic core - and CF(0) - the membrane proton channel. CF(1) has five subunits: alpha(3), beta(3), gamma(1), delta(1), epsilon(1). CF(0) has three main subunits: a, b and c.</text>
</comment>
<keyword evidence="5" id="KW-0375">Hydrogen ion transport</keyword>
<dbReference type="GO" id="GO:0046933">
    <property type="term" value="F:proton-transporting ATP synthase activity, rotational mechanism"/>
    <property type="evidence" value="ECO:0007669"/>
    <property type="project" value="InterPro"/>
</dbReference>
<evidence type="ECO:0000256" key="7">
    <source>
        <dbReference type="ARBA" id="ARBA00023136"/>
    </source>
</evidence>
<evidence type="ECO:0000256" key="3">
    <source>
        <dbReference type="ARBA" id="ARBA00011648"/>
    </source>
</evidence>
<keyword evidence="8" id="KW-0066">ATP synthesis</keyword>
<dbReference type="AlphaFoldDB" id="A0A6A6NI78"/>
<reference evidence="10 11" key="1">
    <citation type="journal article" date="2020" name="Mol. Plant">
        <title>The Chromosome-Based Rubber Tree Genome Provides New Insights into Spurge Genome Evolution and Rubber Biosynthesis.</title>
        <authorList>
            <person name="Liu J."/>
            <person name="Shi C."/>
            <person name="Shi C.C."/>
            <person name="Li W."/>
            <person name="Zhang Q.J."/>
            <person name="Zhang Y."/>
            <person name="Li K."/>
            <person name="Lu H.F."/>
            <person name="Shi C."/>
            <person name="Zhu S.T."/>
            <person name="Xiao Z.Y."/>
            <person name="Nan H."/>
            <person name="Yue Y."/>
            <person name="Zhu X.G."/>
            <person name="Wu Y."/>
            <person name="Hong X.N."/>
            <person name="Fan G.Y."/>
            <person name="Tong Y."/>
            <person name="Zhang D."/>
            <person name="Mao C.L."/>
            <person name="Liu Y.L."/>
            <person name="Hao S.J."/>
            <person name="Liu W.Q."/>
            <person name="Lv M.Q."/>
            <person name="Zhang H.B."/>
            <person name="Liu Y."/>
            <person name="Hu-Tang G.R."/>
            <person name="Wang J.P."/>
            <person name="Wang J.H."/>
            <person name="Sun Y.H."/>
            <person name="Ni S.B."/>
            <person name="Chen W.B."/>
            <person name="Zhang X.C."/>
            <person name="Jiao Y.N."/>
            <person name="Eichler E.E."/>
            <person name="Li G.H."/>
            <person name="Liu X."/>
            <person name="Gao L.Z."/>
        </authorList>
    </citation>
    <scope>NUCLEOTIDE SEQUENCE [LARGE SCALE GENOMIC DNA]</scope>
    <source>
        <strain evidence="11">cv. GT1</strain>
        <tissue evidence="10">Leaf</tissue>
    </source>
</reference>
<evidence type="ECO:0000256" key="5">
    <source>
        <dbReference type="ARBA" id="ARBA00022781"/>
    </source>
</evidence>
<evidence type="ECO:0008006" key="12">
    <source>
        <dbReference type="Google" id="ProtNLM"/>
    </source>
</evidence>
<evidence type="ECO:0000313" key="11">
    <source>
        <dbReference type="Proteomes" id="UP000467840"/>
    </source>
</evidence>
<keyword evidence="4" id="KW-0813">Transport</keyword>
<dbReference type="PANTHER" id="PTHR11910">
    <property type="entry name" value="ATP SYNTHASE DELTA CHAIN"/>
    <property type="match status" value="1"/>
</dbReference>
<dbReference type="Pfam" id="PF00213">
    <property type="entry name" value="OSCP"/>
    <property type="match status" value="1"/>
</dbReference>
<dbReference type="SUPFAM" id="SSF47928">
    <property type="entry name" value="N-terminal domain of the delta subunit of the F1F0-ATP synthase"/>
    <property type="match status" value="1"/>
</dbReference>
<accession>A0A6A6NI78</accession>
<proteinExistence type="inferred from homology"/>
<evidence type="ECO:0000256" key="8">
    <source>
        <dbReference type="ARBA" id="ARBA00023310"/>
    </source>
</evidence>
<keyword evidence="9" id="KW-0175">Coiled coil</keyword>
<gene>
    <name evidence="10" type="ORF">GH714_021277</name>
</gene>
<dbReference type="GO" id="GO:0016020">
    <property type="term" value="C:membrane"/>
    <property type="evidence" value="ECO:0007669"/>
    <property type="project" value="UniProtKB-SubCell"/>
</dbReference>
<protein>
    <recommendedName>
        <fullName evidence="12">ATP synthase delta chain</fullName>
    </recommendedName>
</protein>
<comment type="caution">
    <text evidence="10">The sequence shown here is derived from an EMBL/GenBank/DDBJ whole genome shotgun (WGS) entry which is preliminary data.</text>
</comment>
<dbReference type="InterPro" id="IPR000711">
    <property type="entry name" value="ATPase_OSCP/dsu"/>
</dbReference>
<keyword evidence="11" id="KW-1185">Reference proteome</keyword>
<keyword evidence="7" id="KW-0472">Membrane</keyword>
<dbReference type="Gene3D" id="1.10.520.20">
    <property type="entry name" value="N-terminal domain of the delta subunit of the F1F0-ATP synthase"/>
    <property type="match status" value="1"/>
</dbReference>
<comment type="subcellular location">
    <subcellularLocation>
        <location evidence="1">Membrane</location>
    </subcellularLocation>
</comment>
<evidence type="ECO:0000256" key="4">
    <source>
        <dbReference type="ARBA" id="ARBA00022448"/>
    </source>
</evidence>
<evidence type="ECO:0000256" key="1">
    <source>
        <dbReference type="ARBA" id="ARBA00004370"/>
    </source>
</evidence>
<evidence type="ECO:0000256" key="6">
    <source>
        <dbReference type="ARBA" id="ARBA00023065"/>
    </source>
</evidence>
<dbReference type="InterPro" id="IPR026015">
    <property type="entry name" value="ATP_synth_OSCP/delta_N_sf"/>
</dbReference>
<dbReference type="EMBL" id="JAAGAX010000001">
    <property type="protein sequence ID" value="KAF2324921.1"/>
    <property type="molecule type" value="Genomic_DNA"/>
</dbReference>
<keyword evidence="6" id="KW-0406">Ion transport</keyword>
<feature type="coiled-coil region" evidence="9">
    <location>
        <begin position="94"/>
        <end position="121"/>
    </location>
</feature>
<name>A0A6A6NI78_HEVBR</name>
<organism evidence="10 11">
    <name type="scientific">Hevea brasiliensis</name>
    <name type="common">Para rubber tree</name>
    <name type="synonym">Siphonia brasiliensis</name>
    <dbReference type="NCBI Taxonomy" id="3981"/>
    <lineage>
        <taxon>Eukaryota</taxon>
        <taxon>Viridiplantae</taxon>
        <taxon>Streptophyta</taxon>
        <taxon>Embryophyta</taxon>
        <taxon>Tracheophyta</taxon>
        <taxon>Spermatophyta</taxon>
        <taxon>Magnoliopsida</taxon>
        <taxon>eudicotyledons</taxon>
        <taxon>Gunneridae</taxon>
        <taxon>Pentapetalae</taxon>
        <taxon>rosids</taxon>
        <taxon>fabids</taxon>
        <taxon>Malpighiales</taxon>
        <taxon>Euphorbiaceae</taxon>
        <taxon>Crotonoideae</taxon>
        <taxon>Micrandreae</taxon>
        <taxon>Hevea</taxon>
    </lineage>
</organism>